<evidence type="ECO:0000313" key="2">
    <source>
        <dbReference type="Proteomes" id="UP000052013"/>
    </source>
</evidence>
<sequence length="52" mass="5416">MAGSCGSFARLGLVTKSTNIPDFGILICRAYMAGSCGSFARLGTAAQKHQYS</sequence>
<dbReference type="AlphaFoldDB" id="A0A0R1SFT0"/>
<organism evidence="1 2">
    <name type="scientific">Lentilactobacillus diolivorans DSM 14421</name>
    <dbReference type="NCBI Taxonomy" id="1423739"/>
    <lineage>
        <taxon>Bacteria</taxon>
        <taxon>Bacillati</taxon>
        <taxon>Bacillota</taxon>
        <taxon>Bacilli</taxon>
        <taxon>Lactobacillales</taxon>
        <taxon>Lactobacillaceae</taxon>
        <taxon>Lentilactobacillus</taxon>
    </lineage>
</organism>
<dbReference type="EMBL" id="AZEY01000028">
    <property type="protein sequence ID" value="KRL68000.1"/>
    <property type="molecule type" value="Genomic_DNA"/>
</dbReference>
<gene>
    <name evidence="1" type="ORF">FC85_GL002519</name>
</gene>
<dbReference type="Proteomes" id="UP000052013">
    <property type="component" value="Unassembled WGS sequence"/>
</dbReference>
<accession>A0A0R1SFT0</accession>
<name>A0A0R1SFT0_9LACO</name>
<comment type="caution">
    <text evidence="1">The sequence shown here is derived from an EMBL/GenBank/DDBJ whole genome shotgun (WGS) entry which is preliminary data.</text>
</comment>
<evidence type="ECO:0000313" key="1">
    <source>
        <dbReference type="EMBL" id="KRL68000.1"/>
    </source>
</evidence>
<proteinExistence type="predicted"/>
<dbReference type="PATRIC" id="fig|1423739.3.peg.2620"/>
<protein>
    <submittedName>
        <fullName evidence="1">Uncharacterized protein</fullName>
    </submittedName>
</protein>
<reference evidence="1 2" key="1">
    <citation type="journal article" date="2015" name="Genome Announc.">
        <title>Expanding the biotechnology potential of lactobacilli through comparative genomics of 213 strains and associated genera.</title>
        <authorList>
            <person name="Sun Z."/>
            <person name="Harris H.M."/>
            <person name="McCann A."/>
            <person name="Guo C."/>
            <person name="Argimon S."/>
            <person name="Zhang W."/>
            <person name="Yang X."/>
            <person name="Jeffery I.B."/>
            <person name="Cooney J.C."/>
            <person name="Kagawa T.F."/>
            <person name="Liu W."/>
            <person name="Song Y."/>
            <person name="Salvetti E."/>
            <person name="Wrobel A."/>
            <person name="Rasinkangas P."/>
            <person name="Parkhill J."/>
            <person name="Rea M.C."/>
            <person name="O'Sullivan O."/>
            <person name="Ritari J."/>
            <person name="Douillard F.P."/>
            <person name="Paul Ross R."/>
            <person name="Yang R."/>
            <person name="Briner A.E."/>
            <person name="Felis G.E."/>
            <person name="de Vos W.M."/>
            <person name="Barrangou R."/>
            <person name="Klaenhammer T.R."/>
            <person name="Caufield P.W."/>
            <person name="Cui Y."/>
            <person name="Zhang H."/>
            <person name="O'Toole P.W."/>
        </authorList>
    </citation>
    <scope>NUCLEOTIDE SEQUENCE [LARGE SCALE GENOMIC DNA]</scope>
    <source>
        <strain evidence="1 2">DSM 14421</strain>
    </source>
</reference>